<dbReference type="NCBIfam" id="TIGR01048">
    <property type="entry name" value="lysA"/>
    <property type="match status" value="1"/>
</dbReference>
<evidence type="ECO:0000256" key="1">
    <source>
        <dbReference type="ARBA" id="ARBA00001933"/>
    </source>
</evidence>
<dbReference type="InterPro" id="IPR022644">
    <property type="entry name" value="De-COase2_N"/>
</dbReference>
<dbReference type="UniPathway" id="UPA00034">
    <property type="reaction ID" value="UER00027"/>
</dbReference>
<organism evidence="11 12">
    <name type="scientific">Candidatus Spechtbacteria bacterium RIFCSPLOWO2_12_FULL_38_22</name>
    <dbReference type="NCBI Taxonomy" id="1802165"/>
    <lineage>
        <taxon>Bacteria</taxon>
        <taxon>Candidatus Spechtiibacteriota</taxon>
    </lineage>
</organism>
<dbReference type="Gene3D" id="2.40.37.10">
    <property type="entry name" value="Lyase, Ornithine Decarboxylase, Chain A, domain 1"/>
    <property type="match status" value="1"/>
</dbReference>
<keyword evidence="5" id="KW-0028">Amino-acid biosynthesis</keyword>
<comment type="pathway">
    <text evidence="5 8">Amino-acid biosynthesis; L-lysine biosynthesis via DAP pathway; L-lysine from DL-2,6-diaminopimelate: step 1/1.</text>
</comment>
<feature type="binding site" evidence="5">
    <location>
        <position position="299"/>
    </location>
    <ligand>
        <name>substrate</name>
    </ligand>
</feature>
<accession>A0A1G2HK35</accession>
<dbReference type="PRINTS" id="PR01179">
    <property type="entry name" value="ODADCRBXLASE"/>
</dbReference>
<dbReference type="EMBL" id="MHOK01000005">
    <property type="protein sequence ID" value="OGZ62268.1"/>
    <property type="molecule type" value="Genomic_DNA"/>
</dbReference>
<evidence type="ECO:0000256" key="4">
    <source>
        <dbReference type="ARBA" id="ARBA00023239"/>
    </source>
</evidence>
<evidence type="ECO:0000313" key="11">
    <source>
        <dbReference type="EMBL" id="OGZ62268.1"/>
    </source>
</evidence>
<dbReference type="PROSITE" id="PS00879">
    <property type="entry name" value="ODR_DC_2_2"/>
    <property type="match status" value="1"/>
</dbReference>
<keyword evidence="4 5" id="KW-0456">Lyase</keyword>
<dbReference type="PRINTS" id="PR01181">
    <property type="entry name" value="DAPDCRBXLASE"/>
</dbReference>
<evidence type="ECO:0000256" key="3">
    <source>
        <dbReference type="ARBA" id="ARBA00022898"/>
    </source>
</evidence>
<feature type="active site" description="Proton donor" evidence="7">
    <location>
        <position position="329"/>
    </location>
</feature>
<feature type="domain" description="Orn/DAP/Arg decarboxylase 2 C-terminal" evidence="9">
    <location>
        <begin position="18"/>
        <end position="356"/>
    </location>
</feature>
<dbReference type="EC" id="4.1.1.20" evidence="5 6"/>
<reference evidence="11 12" key="1">
    <citation type="journal article" date="2016" name="Nat. Commun.">
        <title>Thousands of microbial genomes shed light on interconnected biogeochemical processes in an aquifer system.</title>
        <authorList>
            <person name="Anantharaman K."/>
            <person name="Brown C.T."/>
            <person name="Hug L.A."/>
            <person name="Sharon I."/>
            <person name="Castelle C.J."/>
            <person name="Probst A.J."/>
            <person name="Thomas B.C."/>
            <person name="Singh A."/>
            <person name="Wilkins M.J."/>
            <person name="Karaoz U."/>
            <person name="Brodie E.L."/>
            <person name="Williams K.H."/>
            <person name="Hubbard S.S."/>
            <person name="Banfield J.F."/>
        </authorList>
    </citation>
    <scope>NUCLEOTIDE SEQUENCE [LARGE SCALE GENOMIC DNA]</scope>
</reference>
<gene>
    <name evidence="5" type="primary">lysA</name>
    <name evidence="11" type="ORF">A3F94_02705</name>
</gene>
<keyword evidence="5 8" id="KW-0457">Lysine biosynthesis</keyword>
<dbReference type="Gene3D" id="3.20.20.10">
    <property type="entry name" value="Alanine racemase"/>
    <property type="match status" value="1"/>
</dbReference>
<dbReference type="PANTHER" id="PTHR43727">
    <property type="entry name" value="DIAMINOPIMELATE DECARBOXYLASE"/>
    <property type="match status" value="1"/>
</dbReference>
<feature type="binding site" evidence="5">
    <location>
        <position position="262"/>
    </location>
    <ligand>
        <name>substrate</name>
    </ligand>
</feature>
<keyword evidence="3 5" id="KW-0663">Pyridoxal phosphate</keyword>
<sequence length="397" mass="43940">MISNAQFKALAKKYGTPLYVYDVSVMERQFKALKVAISYEPKRILFAIKANSNLYILKLLRDLGVGFDAGSPTELFLAKKAGALANEISVTGRNFSRQELEYIIKHKTYFHADSLSQLEQVGKLAKGAEVGVRINPASGAGHHAKVVTAGMHNTFGIYYKDVNKIKEIAKKYGLKIIGVHQHIGSGILGVDSFFAPTETTIKIAQEFENLRYINIGGGLGIPYKPQDKSVDVKKYGIWISKKMKELSFVLGKDILLLLEPGRYLTGQAGNLLMEVTSIKKTPAGELVAGTNSGMTHLIRPAMYGAYHKVDNISNPNGRKQKVTIVGNICESSDVFAKDRQISFISEGDLLVIRDAGAHSFAMSSRYNGRLLPAEILIQGKKDKLIRRRDKFEDFLPR</sequence>
<comment type="similarity">
    <text evidence="5">Belongs to the Orn/Lys/Arg decarboxylase class-II family. LysA subfamily.</text>
</comment>
<dbReference type="HAMAP" id="MF_02120">
    <property type="entry name" value="LysA"/>
    <property type="match status" value="1"/>
</dbReference>
<keyword evidence="2 5" id="KW-0210">Decarboxylase</keyword>
<evidence type="ECO:0000259" key="10">
    <source>
        <dbReference type="Pfam" id="PF02784"/>
    </source>
</evidence>
<dbReference type="GO" id="GO:0008836">
    <property type="term" value="F:diaminopimelate decarboxylase activity"/>
    <property type="evidence" value="ECO:0007669"/>
    <property type="project" value="UniProtKB-UniRule"/>
</dbReference>
<evidence type="ECO:0000256" key="7">
    <source>
        <dbReference type="PIRSR" id="PIRSR600183-50"/>
    </source>
</evidence>
<evidence type="ECO:0000259" key="9">
    <source>
        <dbReference type="Pfam" id="PF00278"/>
    </source>
</evidence>
<dbReference type="SUPFAM" id="SSF51419">
    <property type="entry name" value="PLP-binding barrel"/>
    <property type="match status" value="1"/>
</dbReference>
<protein>
    <recommendedName>
        <fullName evidence="5 6">Diaminopimelate decarboxylase</fullName>
        <shortName evidence="5">DAP decarboxylase</shortName>
        <shortName evidence="5">DAPDC</shortName>
        <ecNumber evidence="5 6">4.1.1.20</ecNumber>
    </recommendedName>
</protein>
<dbReference type="InterPro" id="IPR022643">
    <property type="entry name" value="De-COase2_C"/>
</dbReference>
<feature type="domain" description="Orn/DAP/Arg decarboxylase 2 N-terminal" evidence="10">
    <location>
        <begin position="26"/>
        <end position="265"/>
    </location>
</feature>
<feature type="modified residue" description="N6-(pyridoxal phosphate)lysine" evidence="5 7">
    <location>
        <position position="49"/>
    </location>
</feature>
<dbReference type="PROSITE" id="PS00878">
    <property type="entry name" value="ODR_DC_2_1"/>
    <property type="match status" value="1"/>
</dbReference>
<dbReference type="SUPFAM" id="SSF50621">
    <property type="entry name" value="Alanine racemase C-terminal domain-like"/>
    <property type="match status" value="1"/>
</dbReference>
<comment type="subunit">
    <text evidence="5">Homodimer.</text>
</comment>
<dbReference type="Pfam" id="PF00278">
    <property type="entry name" value="Orn_DAP_Arg_deC"/>
    <property type="match status" value="1"/>
</dbReference>
<comment type="function">
    <text evidence="5">Specifically catalyzes the decarboxylation of meso-diaminopimelate (meso-DAP) to L-lysine.</text>
</comment>
<comment type="caution">
    <text evidence="5">Lacks conserved residue(s) required for the propagation of feature annotation.</text>
</comment>
<dbReference type="GO" id="GO:0030170">
    <property type="term" value="F:pyridoxal phosphate binding"/>
    <property type="evidence" value="ECO:0007669"/>
    <property type="project" value="UniProtKB-UniRule"/>
</dbReference>
<dbReference type="InterPro" id="IPR002986">
    <property type="entry name" value="DAP_deCOOHase_LysA"/>
</dbReference>
<feature type="binding site" evidence="5">
    <location>
        <position position="303"/>
    </location>
    <ligand>
        <name>substrate</name>
    </ligand>
</feature>
<dbReference type="Proteomes" id="UP000176770">
    <property type="component" value="Unassembled WGS sequence"/>
</dbReference>
<proteinExistence type="inferred from homology"/>
<dbReference type="FunFam" id="3.20.20.10:FF:000003">
    <property type="entry name" value="Diaminopimelate decarboxylase"/>
    <property type="match status" value="1"/>
</dbReference>
<feature type="binding site" evidence="5">
    <location>
        <position position="330"/>
    </location>
    <ligand>
        <name>substrate</name>
    </ligand>
</feature>
<dbReference type="InterPro" id="IPR022653">
    <property type="entry name" value="De-COase2_pyr-phos_BS"/>
</dbReference>
<dbReference type="InterPro" id="IPR009006">
    <property type="entry name" value="Ala_racemase/Decarboxylase_C"/>
</dbReference>
<evidence type="ECO:0000256" key="6">
    <source>
        <dbReference type="NCBIfam" id="TIGR01048"/>
    </source>
</evidence>
<feature type="binding site" evidence="5">
    <location>
        <position position="218"/>
    </location>
    <ligand>
        <name>pyridoxal 5'-phosphate</name>
        <dbReference type="ChEBI" id="CHEBI:597326"/>
    </ligand>
</feature>
<dbReference type="InterPro" id="IPR029066">
    <property type="entry name" value="PLP-binding_barrel"/>
</dbReference>
<evidence type="ECO:0000256" key="5">
    <source>
        <dbReference type="HAMAP-Rule" id="MF_02120"/>
    </source>
</evidence>
<dbReference type="STRING" id="1802165.A3F94_02705"/>
<comment type="catalytic activity">
    <reaction evidence="5 8">
        <text>meso-2,6-diaminopimelate + H(+) = L-lysine + CO2</text>
        <dbReference type="Rhea" id="RHEA:15101"/>
        <dbReference type="ChEBI" id="CHEBI:15378"/>
        <dbReference type="ChEBI" id="CHEBI:16526"/>
        <dbReference type="ChEBI" id="CHEBI:32551"/>
        <dbReference type="ChEBI" id="CHEBI:57791"/>
        <dbReference type="EC" id="4.1.1.20"/>
    </reaction>
</comment>
<dbReference type="CDD" id="cd06828">
    <property type="entry name" value="PLPDE_III_DapDC"/>
    <property type="match status" value="1"/>
</dbReference>
<dbReference type="GO" id="GO:0009089">
    <property type="term" value="P:lysine biosynthetic process via diaminopimelate"/>
    <property type="evidence" value="ECO:0007669"/>
    <property type="project" value="UniProtKB-UniRule"/>
</dbReference>
<dbReference type="InterPro" id="IPR022657">
    <property type="entry name" value="De-COase2_CS"/>
</dbReference>
<evidence type="ECO:0000313" key="12">
    <source>
        <dbReference type="Proteomes" id="UP000176770"/>
    </source>
</evidence>
<dbReference type="InterPro" id="IPR000183">
    <property type="entry name" value="Orn/DAP/Arg_de-COase"/>
</dbReference>
<comment type="caution">
    <text evidence="11">The sequence shown here is derived from an EMBL/GenBank/DDBJ whole genome shotgun (WGS) entry which is preliminary data.</text>
</comment>
<evidence type="ECO:0000256" key="2">
    <source>
        <dbReference type="ARBA" id="ARBA00022793"/>
    </source>
</evidence>
<feature type="binding site" evidence="5">
    <location>
        <begin position="259"/>
        <end position="262"/>
    </location>
    <ligand>
        <name>pyridoxal 5'-phosphate</name>
        <dbReference type="ChEBI" id="CHEBI:597326"/>
    </ligand>
</feature>
<evidence type="ECO:0000256" key="8">
    <source>
        <dbReference type="RuleBase" id="RU003738"/>
    </source>
</evidence>
<name>A0A1G2HK35_9BACT</name>
<dbReference type="PANTHER" id="PTHR43727:SF2">
    <property type="entry name" value="GROUP IV DECARBOXYLASE"/>
    <property type="match status" value="1"/>
</dbReference>
<dbReference type="Pfam" id="PF02784">
    <property type="entry name" value="Orn_Arg_deC_N"/>
    <property type="match status" value="1"/>
</dbReference>
<comment type="cofactor">
    <cofactor evidence="1 5 7 8">
        <name>pyridoxal 5'-phosphate</name>
        <dbReference type="ChEBI" id="CHEBI:597326"/>
    </cofactor>
</comment>
<dbReference type="AlphaFoldDB" id="A0A1G2HK35"/>